<dbReference type="FunFam" id="3.30.160.60:FF:000373">
    <property type="entry name" value="Putative transcriptional repressor ctcf"/>
    <property type="match status" value="1"/>
</dbReference>
<feature type="domain" description="C2H2-type" evidence="10">
    <location>
        <begin position="746"/>
        <end position="770"/>
    </location>
</feature>
<dbReference type="SMART" id="SM00355">
    <property type="entry name" value="ZnF_C2H2"/>
    <property type="match status" value="8"/>
</dbReference>
<dbReference type="PANTHER" id="PTHR24388:SF54">
    <property type="entry name" value="PROTEIN ESCARGOT"/>
    <property type="match status" value="1"/>
</dbReference>
<dbReference type="InterPro" id="IPR013087">
    <property type="entry name" value="Znf_C2H2_type"/>
</dbReference>
<evidence type="ECO:0000256" key="5">
    <source>
        <dbReference type="ARBA" id="ARBA00022833"/>
    </source>
</evidence>
<evidence type="ECO:0000313" key="12">
    <source>
        <dbReference type="Proteomes" id="UP001432027"/>
    </source>
</evidence>
<dbReference type="Gene3D" id="3.30.160.60">
    <property type="entry name" value="Classic Zinc Finger"/>
    <property type="match status" value="3"/>
</dbReference>
<organism evidence="11 12">
    <name type="scientific">Pristionchus entomophagus</name>
    <dbReference type="NCBI Taxonomy" id="358040"/>
    <lineage>
        <taxon>Eukaryota</taxon>
        <taxon>Metazoa</taxon>
        <taxon>Ecdysozoa</taxon>
        <taxon>Nematoda</taxon>
        <taxon>Chromadorea</taxon>
        <taxon>Rhabditida</taxon>
        <taxon>Rhabditina</taxon>
        <taxon>Diplogasteromorpha</taxon>
        <taxon>Diplogasteroidea</taxon>
        <taxon>Neodiplogasteridae</taxon>
        <taxon>Pristionchus</taxon>
    </lineage>
</organism>
<evidence type="ECO:0000256" key="3">
    <source>
        <dbReference type="ARBA" id="ARBA00022737"/>
    </source>
</evidence>
<protein>
    <recommendedName>
        <fullName evidence="10">C2H2-type domain-containing protein</fullName>
    </recommendedName>
</protein>
<proteinExistence type="predicted"/>
<keyword evidence="2" id="KW-0479">Metal-binding</keyword>
<gene>
    <name evidence="11" type="ORF">PENTCL1PPCAC_29159</name>
</gene>
<feature type="region of interest" description="Disordered" evidence="9">
    <location>
        <begin position="351"/>
        <end position="417"/>
    </location>
</feature>
<name>A0AAV5ULA2_9BILA</name>
<feature type="domain" description="C2H2-type" evidence="10">
    <location>
        <begin position="718"/>
        <end position="745"/>
    </location>
</feature>
<comment type="subcellular location">
    <subcellularLocation>
        <location evidence="1">Nucleus</location>
    </subcellularLocation>
</comment>
<evidence type="ECO:0000313" key="11">
    <source>
        <dbReference type="EMBL" id="GMT06985.1"/>
    </source>
</evidence>
<feature type="domain" description="C2H2-type" evidence="10">
    <location>
        <begin position="512"/>
        <end position="540"/>
    </location>
</feature>
<feature type="non-terminal residue" evidence="11">
    <location>
        <position position="1"/>
    </location>
</feature>
<dbReference type="PROSITE" id="PS00028">
    <property type="entry name" value="ZINC_FINGER_C2H2_1"/>
    <property type="match status" value="7"/>
</dbReference>
<feature type="compositionally biased region" description="Polar residues" evidence="9">
    <location>
        <begin position="647"/>
        <end position="666"/>
    </location>
</feature>
<dbReference type="PROSITE" id="PS50157">
    <property type="entry name" value="ZINC_FINGER_C2H2_2"/>
    <property type="match status" value="6"/>
</dbReference>
<dbReference type="SUPFAM" id="SSF57667">
    <property type="entry name" value="beta-beta-alpha zinc fingers"/>
    <property type="match status" value="3"/>
</dbReference>
<evidence type="ECO:0000259" key="10">
    <source>
        <dbReference type="PROSITE" id="PS50157"/>
    </source>
</evidence>
<evidence type="ECO:0000256" key="6">
    <source>
        <dbReference type="ARBA" id="ARBA00023242"/>
    </source>
</evidence>
<dbReference type="GO" id="GO:0005634">
    <property type="term" value="C:nucleus"/>
    <property type="evidence" value="ECO:0007669"/>
    <property type="project" value="UniProtKB-SubCell"/>
</dbReference>
<accession>A0AAV5ULA2</accession>
<keyword evidence="3" id="KW-0677">Repeat</keyword>
<dbReference type="EMBL" id="BTSX01000006">
    <property type="protein sequence ID" value="GMT06985.1"/>
    <property type="molecule type" value="Genomic_DNA"/>
</dbReference>
<dbReference type="InterPro" id="IPR050527">
    <property type="entry name" value="Snail/Krueppel_Znf"/>
</dbReference>
<keyword evidence="6" id="KW-0539">Nucleus</keyword>
<feature type="region of interest" description="Disordered" evidence="9">
    <location>
        <begin position="618"/>
        <end position="683"/>
    </location>
</feature>
<feature type="compositionally biased region" description="Basic and acidic residues" evidence="9">
    <location>
        <begin position="380"/>
        <end position="404"/>
    </location>
</feature>
<evidence type="ECO:0000256" key="1">
    <source>
        <dbReference type="ARBA" id="ARBA00004123"/>
    </source>
</evidence>
<dbReference type="Proteomes" id="UP001432027">
    <property type="component" value="Unassembled WGS sequence"/>
</dbReference>
<evidence type="ECO:0000256" key="4">
    <source>
        <dbReference type="ARBA" id="ARBA00022771"/>
    </source>
</evidence>
<reference evidence="11" key="1">
    <citation type="submission" date="2023-10" db="EMBL/GenBank/DDBJ databases">
        <title>Genome assembly of Pristionchus species.</title>
        <authorList>
            <person name="Yoshida K."/>
            <person name="Sommer R.J."/>
        </authorList>
    </citation>
    <scope>NUCLEOTIDE SEQUENCE</scope>
    <source>
        <strain evidence="11">RS0144</strain>
    </source>
</reference>
<evidence type="ECO:0000256" key="9">
    <source>
        <dbReference type="SAM" id="MobiDB-lite"/>
    </source>
</evidence>
<keyword evidence="5" id="KW-0862">Zinc</keyword>
<dbReference type="PANTHER" id="PTHR24388">
    <property type="entry name" value="ZINC FINGER PROTEIN"/>
    <property type="match status" value="1"/>
</dbReference>
<keyword evidence="4 7" id="KW-0863">Zinc-finger</keyword>
<feature type="domain" description="C2H2-type" evidence="10">
    <location>
        <begin position="592"/>
        <end position="619"/>
    </location>
</feature>
<evidence type="ECO:0000256" key="8">
    <source>
        <dbReference type="SAM" id="Coils"/>
    </source>
</evidence>
<dbReference type="AlphaFoldDB" id="A0AAV5ULA2"/>
<dbReference type="GO" id="GO:0000978">
    <property type="term" value="F:RNA polymerase II cis-regulatory region sequence-specific DNA binding"/>
    <property type="evidence" value="ECO:0007669"/>
    <property type="project" value="TreeGrafter"/>
</dbReference>
<evidence type="ECO:0000256" key="7">
    <source>
        <dbReference type="PROSITE-ProRule" id="PRU00042"/>
    </source>
</evidence>
<feature type="coiled-coil region" evidence="8">
    <location>
        <begin position="431"/>
        <end position="477"/>
    </location>
</feature>
<dbReference type="Pfam" id="PF00096">
    <property type="entry name" value="zf-C2H2"/>
    <property type="match status" value="2"/>
</dbReference>
<dbReference type="GO" id="GO:0000981">
    <property type="term" value="F:DNA-binding transcription factor activity, RNA polymerase II-specific"/>
    <property type="evidence" value="ECO:0007669"/>
    <property type="project" value="TreeGrafter"/>
</dbReference>
<keyword evidence="8" id="KW-0175">Coiled coil</keyword>
<keyword evidence="12" id="KW-1185">Reference proteome</keyword>
<feature type="domain" description="C2H2-type" evidence="10">
    <location>
        <begin position="774"/>
        <end position="797"/>
    </location>
</feature>
<feature type="domain" description="C2H2-type" evidence="10">
    <location>
        <begin position="482"/>
        <end position="510"/>
    </location>
</feature>
<sequence>RLFSSIIVSLRHNFLQFKQHSTFLSPTMRTKKLNIPGRIDRLEELKETTSALLPSSDLLGGTFTEGVDFMLILAKNGPTDYRVTEALTEFRLRREQAAIDDKGKSKFLRQAGYAFCEAFELMVEAAIDWQAVKRESVMEEMRVYGRQEHSLNEADQTLEMRHEDLNEESSSEMVADYTNALEDLMPTETLKLELEDSDGIFTADFEDDKKDLADYRLIHSQPGPIEVDDIKQEVEDPIEDEQMASSSDNFQRIIISQLQSTTMQANLRNSRNFMAPNLAQSRTQNNVVIIRKRPTSHTMQASTSTTQPTQRAHLINLLDRAVQDTTNFMNPHAKKVQPPPVQSRRVPAILSRGNNRNHPVPSLPHPSMPANGASTSFVSEIKEVKDEPDNPERVFDPSIHDYPRHRSSPSLPTDYSPPPHIPSNPALQLIAAKTQALMQELNQQVNRKLDANLSSLAEKTRAELRKLGKEKAAKRREMDLLFKCTQCPMSFMSKNGLTSHIGSIHKIKKRIVGCDICQQPFEAGNSLKQHYLTVHPERKVACQICRVQLPGGDLKKHFLENHPDRTNEVFPDIRIAHTDQPNTLLDTHIYQYTCCYCLSKFPSKSKLSEHIETHVESYKAQHRKDNDANKAPLAVPGTIVKSEDPESSQTASTSDASVPSFPNKQASGVGAPSTATKQPPGAPCRCDECGLQFKDTFERAKHIIKTHKDFKKNSGKPHQCKLCERSFSCPSRLRDHEATHTGERPFKCPHCDAGFVTSSILKHHLRTDHTIPPHKCSMCKEKFFYVDELRKHMTEMH</sequence>
<dbReference type="GO" id="GO:0008270">
    <property type="term" value="F:zinc ion binding"/>
    <property type="evidence" value="ECO:0007669"/>
    <property type="project" value="UniProtKB-KW"/>
</dbReference>
<feature type="compositionally biased region" description="Basic and acidic residues" evidence="9">
    <location>
        <begin position="618"/>
        <end position="628"/>
    </location>
</feature>
<dbReference type="InterPro" id="IPR036236">
    <property type="entry name" value="Znf_C2H2_sf"/>
</dbReference>
<comment type="caution">
    <text evidence="11">The sequence shown here is derived from an EMBL/GenBank/DDBJ whole genome shotgun (WGS) entry which is preliminary data.</text>
</comment>
<evidence type="ECO:0000256" key="2">
    <source>
        <dbReference type="ARBA" id="ARBA00022723"/>
    </source>
</evidence>